<dbReference type="Gene3D" id="3.40.50.10140">
    <property type="entry name" value="Toll/interleukin-1 receptor homology (TIR) domain"/>
    <property type="match status" value="1"/>
</dbReference>
<accession>A0A9Q0F2Z5</accession>
<evidence type="ECO:0000313" key="6">
    <source>
        <dbReference type="Proteomes" id="UP001141552"/>
    </source>
</evidence>
<dbReference type="InterPro" id="IPR000157">
    <property type="entry name" value="TIR_dom"/>
</dbReference>
<dbReference type="OrthoDB" id="839941at2759"/>
<name>A0A9Q0F2Z5_9ROSI</name>
<dbReference type="GO" id="GO:0043531">
    <property type="term" value="F:ADP binding"/>
    <property type="evidence" value="ECO:0007669"/>
    <property type="project" value="InterPro"/>
</dbReference>
<dbReference type="InterPro" id="IPR003591">
    <property type="entry name" value="Leu-rich_rpt_typical-subtyp"/>
</dbReference>
<dbReference type="PANTHER" id="PTHR11017">
    <property type="entry name" value="LEUCINE-RICH REPEAT-CONTAINING PROTEIN"/>
    <property type="match status" value="1"/>
</dbReference>
<reference evidence="5" key="2">
    <citation type="journal article" date="2023" name="Plants (Basel)">
        <title>Annotation of the Turnera subulata (Passifloraceae) Draft Genome Reveals the S-Locus Evolved after the Divergence of Turneroideae from Passifloroideae in a Stepwise Manner.</title>
        <authorList>
            <person name="Henning P.M."/>
            <person name="Roalson E.H."/>
            <person name="Mir W."/>
            <person name="McCubbin A.G."/>
            <person name="Shore J.S."/>
        </authorList>
    </citation>
    <scope>NUCLEOTIDE SEQUENCE</scope>
    <source>
        <strain evidence="5">F60SS</strain>
    </source>
</reference>
<evidence type="ECO:0000256" key="2">
    <source>
        <dbReference type="ARBA" id="ARBA00022737"/>
    </source>
</evidence>
<dbReference type="Pfam" id="PF23282">
    <property type="entry name" value="WHD_ROQ1"/>
    <property type="match status" value="1"/>
</dbReference>
<comment type="caution">
    <text evidence="5">The sequence shown here is derived from an EMBL/GenBank/DDBJ whole genome shotgun (WGS) entry which is preliminary data.</text>
</comment>
<feature type="domain" description="TIR" evidence="4">
    <location>
        <begin position="18"/>
        <end position="182"/>
    </location>
</feature>
<evidence type="ECO:0000313" key="5">
    <source>
        <dbReference type="EMBL" id="KAJ4823707.1"/>
    </source>
</evidence>
<keyword evidence="1" id="KW-0433">Leucine-rich repeat</keyword>
<organism evidence="5 6">
    <name type="scientific">Turnera subulata</name>
    <dbReference type="NCBI Taxonomy" id="218843"/>
    <lineage>
        <taxon>Eukaryota</taxon>
        <taxon>Viridiplantae</taxon>
        <taxon>Streptophyta</taxon>
        <taxon>Embryophyta</taxon>
        <taxon>Tracheophyta</taxon>
        <taxon>Spermatophyta</taxon>
        <taxon>Magnoliopsida</taxon>
        <taxon>eudicotyledons</taxon>
        <taxon>Gunneridae</taxon>
        <taxon>Pentapetalae</taxon>
        <taxon>rosids</taxon>
        <taxon>fabids</taxon>
        <taxon>Malpighiales</taxon>
        <taxon>Passifloraceae</taxon>
        <taxon>Turnera</taxon>
    </lineage>
</organism>
<keyword evidence="6" id="KW-1185">Reference proteome</keyword>
<dbReference type="Pfam" id="PF01582">
    <property type="entry name" value="TIR"/>
    <property type="match status" value="1"/>
</dbReference>
<dbReference type="PANTHER" id="PTHR11017:SF385">
    <property type="entry name" value="DISEASE RESISTANCE PROTEIN (TIR-NBS-LRR CLASS)-RELATED"/>
    <property type="match status" value="1"/>
</dbReference>
<dbReference type="Pfam" id="PF00560">
    <property type="entry name" value="LRR_1"/>
    <property type="match status" value="1"/>
</dbReference>
<dbReference type="PROSITE" id="PS50104">
    <property type="entry name" value="TIR"/>
    <property type="match status" value="1"/>
</dbReference>
<keyword evidence="2" id="KW-0677">Repeat</keyword>
<dbReference type="Pfam" id="PF23598">
    <property type="entry name" value="LRR_14"/>
    <property type="match status" value="1"/>
</dbReference>
<dbReference type="GO" id="GO:0051707">
    <property type="term" value="P:response to other organism"/>
    <property type="evidence" value="ECO:0007669"/>
    <property type="project" value="UniProtKB-ARBA"/>
</dbReference>
<dbReference type="InterPro" id="IPR002182">
    <property type="entry name" value="NB-ARC"/>
</dbReference>
<proteinExistence type="predicted"/>
<dbReference type="PRINTS" id="PR00364">
    <property type="entry name" value="DISEASERSIST"/>
</dbReference>
<keyword evidence="3" id="KW-0611">Plant defense</keyword>
<reference evidence="5" key="1">
    <citation type="submission" date="2022-02" db="EMBL/GenBank/DDBJ databases">
        <authorList>
            <person name="Henning P.M."/>
            <person name="McCubbin A.G."/>
            <person name="Shore J.S."/>
        </authorList>
    </citation>
    <scope>NUCLEOTIDE SEQUENCE</scope>
    <source>
        <strain evidence="5">F60SS</strain>
        <tissue evidence="5">Leaves</tissue>
    </source>
</reference>
<protein>
    <recommendedName>
        <fullName evidence="4">TIR domain-containing protein</fullName>
    </recommendedName>
</protein>
<dbReference type="SUPFAM" id="SSF52058">
    <property type="entry name" value="L domain-like"/>
    <property type="match status" value="2"/>
</dbReference>
<dbReference type="InterPro" id="IPR035897">
    <property type="entry name" value="Toll_tir_struct_dom_sf"/>
</dbReference>
<dbReference type="InterPro" id="IPR044974">
    <property type="entry name" value="Disease_R_plants"/>
</dbReference>
<evidence type="ECO:0000256" key="3">
    <source>
        <dbReference type="ARBA" id="ARBA00022821"/>
    </source>
</evidence>
<dbReference type="InterPro" id="IPR055414">
    <property type="entry name" value="LRR_R13L4/SHOC2-like"/>
</dbReference>
<dbReference type="SUPFAM" id="SSF46785">
    <property type="entry name" value="Winged helix' DNA-binding domain"/>
    <property type="match status" value="1"/>
</dbReference>
<dbReference type="Gene3D" id="3.40.50.300">
    <property type="entry name" value="P-loop containing nucleotide triphosphate hydrolases"/>
    <property type="match status" value="1"/>
</dbReference>
<dbReference type="InterPro" id="IPR036390">
    <property type="entry name" value="WH_DNA-bd_sf"/>
</dbReference>
<dbReference type="SMART" id="SM00369">
    <property type="entry name" value="LRR_TYP"/>
    <property type="match status" value="6"/>
</dbReference>
<dbReference type="PROSITE" id="PS51450">
    <property type="entry name" value="LRR"/>
    <property type="match status" value="1"/>
</dbReference>
<dbReference type="Pfam" id="PF00931">
    <property type="entry name" value="NB-ARC"/>
    <property type="match status" value="1"/>
</dbReference>
<dbReference type="InterPro" id="IPR058192">
    <property type="entry name" value="WHD_ROQ1-like"/>
</dbReference>
<evidence type="ECO:0000259" key="4">
    <source>
        <dbReference type="PROSITE" id="PS50104"/>
    </source>
</evidence>
<dbReference type="GO" id="GO:0007165">
    <property type="term" value="P:signal transduction"/>
    <property type="evidence" value="ECO:0007669"/>
    <property type="project" value="InterPro"/>
</dbReference>
<dbReference type="EMBL" id="JAKUCV010007376">
    <property type="protein sequence ID" value="KAJ4823707.1"/>
    <property type="molecule type" value="Genomic_DNA"/>
</dbReference>
<dbReference type="Gene3D" id="1.10.8.430">
    <property type="entry name" value="Helical domain of apoptotic protease-activating factors"/>
    <property type="match status" value="1"/>
</dbReference>
<dbReference type="Proteomes" id="UP001141552">
    <property type="component" value="Unassembled WGS sequence"/>
</dbReference>
<dbReference type="InterPro" id="IPR027417">
    <property type="entry name" value="P-loop_NTPase"/>
</dbReference>
<dbReference type="InterPro" id="IPR032675">
    <property type="entry name" value="LRR_dom_sf"/>
</dbReference>
<dbReference type="GO" id="GO:0006952">
    <property type="term" value="P:defense response"/>
    <property type="evidence" value="ECO:0007669"/>
    <property type="project" value="UniProtKB-KW"/>
</dbReference>
<dbReference type="SUPFAM" id="SSF52200">
    <property type="entry name" value="Toll/Interleukin receptor TIR domain"/>
    <property type="match status" value="1"/>
</dbReference>
<dbReference type="InterPro" id="IPR001611">
    <property type="entry name" value="Leu-rich_rpt"/>
</dbReference>
<gene>
    <name evidence="5" type="ORF">Tsubulata_027093</name>
</gene>
<sequence length="1372" mass="153397">MPEKGQAAALTPPATLRLHWDVFISFRGEDTRHRITKNLYSSLTGRGVRAFLDDAGMTQGDEISPTLMEAIEESSASIIILSPNYANSHWCLEELARICELRRLILPVFYQVEPSNVRRQKGPFENDFKDHLNKFGEEKVGKWREAMFKVGGISGFVFGGGRDSDDEQHLIQLLAKRVLSELRKTPVGLTTFPVGLDARIEKLKTLLAVNSNRIQVLGIYGMGGIGKTTLVTALYNEVIGHYEHRSFIPNVRETCKQDDGMITLQKRLLSDLFPRQVSSVIDVEAGISEIKRMVYEKRVLVVLDDVDDVAQLNALAGKRGWYGEASRIIITTRDKDVLSKDLVNESYEVRELDAPEALQLFSYHALRREKPPDDYIKLSKEIVSLTGGLPLALEVFGSFLYDGRGIGKWEDALKKLREIRPRNLQDVLKISFDGLDDEEKCVFLDISCLFVTSGMKRKEAIDIFKGCGFRAETTITVLAARCLIKVREDRYLWMHDQLKDMGRQIVYHESLTDPGMRSRLWESKEILTVLEQKKGTRNMEGIILEFKKKHYVEDQGTSRNNLGAIPNFCSALAYLFGKCLTLSQHVPMEEGEMVLRTEGFKSMANLRLLQINQAKVEGKFRDFPGSLKWLQWKGCPLNNLPSDYSPSQLAVLDLSESGVERVWDWGRNKVAGNLMVMNLRGCYNLVAIPDLSGCKNLEKLDLELCSRLTQIHNSVGNMRSLLHLNLKRCSNLAELPADVSGLKSLEKLALSECSKLKELPDDIGNMSSLRKLLLDRTPISKLPDSIFRLTKLEKLSLNGCKSLTQLPHCLGNLVSLKTLSLNDSALEELPNSVGCLSQLEKLSLMWCKSLTAIPESVGNLRSLTEISLNRSAITELPASIGSLSYLKGLFVGGCHSLSKLPDSTGGLASISELELDETPIEDLPDQIEGLKMIEKLNMRKCTSLVYLPEAIGRMLTLTTINLFGTANIMELPESIGMLESLVILRLTKCTMLHRLPSSIGNLKSLKQLLMEKTSVTELPESFGMLSSLMILKMRKDPSKCLHHTDQKVVLLPTSFSNLSSLEELDARAWGICGKIPDDFQHLSSLRILDLAHNKFSSLPSSLEGLSFLRKLCLLRCKELKFLPPLPSSLEELDISDCFCLEVVSDLSNLGSLKQLNLTNCQKVIDVPGIECLKSLTRLFMSNCGACSSEVTRRLSKVCLRNIRNLSIPGSKIPDWFSPEVDNFSSEFKNSKIRAVLVGVVVSFGHQIPDIAVDELPVVPDIRARILKQNTPIFTTALHLLGIPNTHEEQIHLCRYPHDHPFVLLLKDGCKIEVTKANPPIIEGVELKKWGIHLVYEGDDDYEGNEGSLVESQQSVSERLASFFNSIGEGDGD</sequence>
<dbReference type="SMART" id="SM00255">
    <property type="entry name" value="TIR"/>
    <property type="match status" value="1"/>
</dbReference>
<dbReference type="InterPro" id="IPR042197">
    <property type="entry name" value="Apaf_helical"/>
</dbReference>
<dbReference type="Gene3D" id="3.80.10.10">
    <property type="entry name" value="Ribonuclease Inhibitor"/>
    <property type="match status" value="4"/>
</dbReference>
<evidence type="ECO:0000256" key="1">
    <source>
        <dbReference type="ARBA" id="ARBA00022614"/>
    </source>
</evidence>
<dbReference type="SUPFAM" id="SSF52540">
    <property type="entry name" value="P-loop containing nucleoside triphosphate hydrolases"/>
    <property type="match status" value="1"/>
</dbReference>